<dbReference type="Pfam" id="PF04428">
    <property type="entry name" value="Choline_kin_N"/>
    <property type="match status" value="1"/>
</dbReference>
<feature type="compositionally biased region" description="Polar residues" evidence="2">
    <location>
        <begin position="1"/>
        <end position="11"/>
    </location>
</feature>
<dbReference type="CDD" id="cd05157">
    <property type="entry name" value="ETNK_euk"/>
    <property type="match status" value="1"/>
</dbReference>
<feature type="region of interest" description="Disordered" evidence="2">
    <location>
        <begin position="1"/>
        <end position="22"/>
    </location>
</feature>
<dbReference type="PANTHER" id="PTHR22603">
    <property type="entry name" value="CHOLINE/ETHANOALAMINE KINASE"/>
    <property type="match status" value="1"/>
</dbReference>
<name>A0AAI9E3S3_9PEZI</name>
<evidence type="ECO:0000259" key="3">
    <source>
        <dbReference type="Pfam" id="PF04428"/>
    </source>
</evidence>
<keyword evidence="4" id="KW-0418">Kinase</keyword>
<dbReference type="PANTHER" id="PTHR22603:SF93">
    <property type="entry name" value="RE24176P"/>
    <property type="match status" value="1"/>
</dbReference>
<dbReference type="InterPro" id="IPR011009">
    <property type="entry name" value="Kinase-like_dom_sf"/>
</dbReference>
<keyword evidence="5" id="KW-1185">Reference proteome</keyword>
<evidence type="ECO:0000256" key="1">
    <source>
        <dbReference type="ARBA" id="ARBA00038211"/>
    </source>
</evidence>
<evidence type="ECO:0000256" key="2">
    <source>
        <dbReference type="SAM" id="MobiDB-lite"/>
    </source>
</evidence>
<dbReference type="InterPro" id="IPR007521">
    <property type="entry name" value="Choline_kin_N"/>
</dbReference>
<dbReference type="Gene3D" id="3.90.1200.10">
    <property type="match status" value="1"/>
</dbReference>
<dbReference type="GO" id="GO:0006646">
    <property type="term" value="P:phosphatidylethanolamine biosynthetic process"/>
    <property type="evidence" value="ECO:0007669"/>
    <property type="project" value="TreeGrafter"/>
</dbReference>
<accession>A0AAI9E3S3</accession>
<gene>
    <name evidence="4" type="ORF">LECACI_7A000904</name>
</gene>
<feature type="compositionally biased region" description="Acidic residues" evidence="2">
    <location>
        <begin position="115"/>
        <end position="125"/>
    </location>
</feature>
<feature type="compositionally biased region" description="Basic and acidic residues" evidence="2">
    <location>
        <begin position="13"/>
        <end position="22"/>
    </location>
</feature>
<comment type="similarity">
    <text evidence="1">Belongs to the choline/ethanolamine kinase family.</text>
</comment>
<dbReference type="AlphaFoldDB" id="A0AAI9E3S3"/>
<feature type="compositionally biased region" description="Basic residues" evidence="2">
    <location>
        <begin position="148"/>
        <end position="161"/>
    </location>
</feature>
<proteinExistence type="inferred from homology"/>
<organism evidence="4 5">
    <name type="scientific">Lecanosticta acicola</name>
    <dbReference type="NCBI Taxonomy" id="111012"/>
    <lineage>
        <taxon>Eukaryota</taxon>
        <taxon>Fungi</taxon>
        <taxon>Dikarya</taxon>
        <taxon>Ascomycota</taxon>
        <taxon>Pezizomycotina</taxon>
        <taxon>Dothideomycetes</taxon>
        <taxon>Dothideomycetidae</taxon>
        <taxon>Mycosphaerellales</taxon>
        <taxon>Mycosphaerellaceae</taxon>
        <taxon>Lecanosticta</taxon>
    </lineage>
</organism>
<feature type="compositionally biased region" description="Basic residues" evidence="2">
    <location>
        <begin position="76"/>
        <end position="90"/>
    </location>
</feature>
<sequence length="800" mass="90720">MPHSEATSPQPSDKVKSLKEDCASPSSYLGISQAISPKSTPKSVSIAPYAETISPLILGQQKPVDELQLGNERTPKRPSIRSPRAHRLSGRRSNNCSPYLKPTTPTTDGAVSSTLDDDREADDQHDEPSHLDALVEQVTTWIKDKREKRLRRKARRSAARHGKSEQETAKSAPNEENRRRRGSDSSDGSIDLEKLERILKDNLSIRRPSIRQGSTTLRSRPSIRKLLRKQSTASDTEETEFHVPGCDAYLDNSKTLAYTGGASDFSDDSGAEDLTRVPSYRDFDAWARFKFDIVRIAHTLRLKGWRKVPMEMSGAIEVQRLSGALTNAVYVVSPPADLPTHKDDENGNLVTARKAPPKLLLRIYGPQVEHLIDRDAELAILRRLARQRIGPRLLGTFANGRFEEYLHAKPLTPEDLRDPSTSRQIAKRMRELHEGIELLDQERDDGAFVWRNWDKWVNRVEKIVTWMDAQVRALEPGTKPTGSRTWLRRGFICGVPWECFKEVVEKYRKWLREEQCGGVEKLREQLVFAHNDTQYGNILRLVPTGESPLLLPANTHKQLVVIDFEYSNANTPGLEFANHFTEWCYNYHDEKKPYAFNASRYPTPEEQDRFVRAYVQHHPQFSAETPKMAPSTPSMTAAGPGGLKRATTSISDFMLDARSPRASSSPTVKDDAAQKIAEDAEVDRLMNETRMWRLANTAQWVAWGLVQAKVPGMPLFDDTLTSDASSDTEPEDLLGERAEEYKQLAKQQQGEEEEAQEEFDYLGYAQHRALFFWGDAIRMGFIKAEELPEETREKVKTVPY</sequence>
<dbReference type="EMBL" id="CAVMBE010000003">
    <property type="protein sequence ID" value="CAK3803798.1"/>
    <property type="molecule type" value="Genomic_DNA"/>
</dbReference>
<dbReference type="GO" id="GO:0004103">
    <property type="term" value="F:choline kinase activity"/>
    <property type="evidence" value="ECO:0007669"/>
    <property type="project" value="TreeGrafter"/>
</dbReference>
<keyword evidence="4" id="KW-0808">Transferase</keyword>
<dbReference type="Gene3D" id="3.30.200.20">
    <property type="entry name" value="Phosphorylase Kinase, domain 1"/>
    <property type="match status" value="1"/>
</dbReference>
<feature type="region of interest" description="Disordered" evidence="2">
    <location>
        <begin position="53"/>
        <end position="193"/>
    </location>
</feature>
<evidence type="ECO:0000313" key="5">
    <source>
        <dbReference type="Proteomes" id="UP001296104"/>
    </source>
</evidence>
<feature type="region of interest" description="Disordered" evidence="2">
    <location>
        <begin position="210"/>
        <end position="239"/>
    </location>
</feature>
<protein>
    <submittedName>
        <fullName evidence="4">Choline kinase</fullName>
    </submittedName>
</protein>
<feature type="compositionally biased region" description="Polar residues" evidence="2">
    <location>
        <begin position="91"/>
        <end position="114"/>
    </location>
</feature>
<feature type="domain" description="Choline kinase N-terminal" evidence="3">
    <location>
        <begin position="242"/>
        <end position="313"/>
    </location>
</feature>
<feature type="region of interest" description="Disordered" evidence="2">
    <location>
        <begin position="622"/>
        <end position="643"/>
    </location>
</feature>
<dbReference type="GO" id="GO:0004305">
    <property type="term" value="F:ethanolamine kinase activity"/>
    <property type="evidence" value="ECO:0007669"/>
    <property type="project" value="TreeGrafter"/>
</dbReference>
<dbReference type="Pfam" id="PF01633">
    <property type="entry name" value="Choline_kinase"/>
    <property type="match status" value="1"/>
</dbReference>
<reference evidence="4" key="1">
    <citation type="submission" date="2023-11" db="EMBL/GenBank/DDBJ databases">
        <authorList>
            <person name="Alioto T."/>
            <person name="Alioto T."/>
            <person name="Gomez Garrido J."/>
        </authorList>
    </citation>
    <scope>NUCLEOTIDE SEQUENCE</scope>
</reference>
<dbReference type="GO" id="GO:0005737">
    <property type="term" value="C:cytoplasm"/>
    <property type="evidence" value="ECO:0007669"/>
    <property type="project" value="TreeGrafter"/>
</dbReference>
<feature type="compositionally biased region" description="Basic and acidic residues" evidence="2">
    <location>
        <begin position="162"/>
        <end position="184"/>
    </location>
</feature>
<dbReference type="Proteomes" id="UP001296104">
    <property type="component" value="Unassembled WGS sequence"/>
</dbReference>
<dbReference type="SUPFAM" id="SSF56112">
    <property type="entry name" value="Protein kinase-like (PK-like)"/>
    <property type="match status" value="1"/>
</dbReference>
<comment type="caution">
    <text evidence="4">The sequence shown here is derived from an EMBL/GenBank/DDBJ whole genome shotgun (WGS) entry which is preliminary data.</text>
</comment>
<evidence type="ECO:0000313" key="4">
    <source>
        <dbReference type="EMBL" id="CAK3803798.1"/>
    </source>
</evidence>